<organism evidence="2 3">
    <name type="scientific">Neobacillus piezotolerans</name>
    <dbReference type="NCBI Taxonomy" id="2259171"/>
    <lineage>
        <taxon>Bacteria</taxon>
        <taxon>Bacillati</taxon>
        <taxon>Bacillota</taxon>
        <taxon>Bacilli</taxon>
        <taxon>Bacillales</taxon>
        <taxon>Bacillaceae</taxon>
        <taxon>Neobacillus</taxon>
    </lineage>
</organism>
<proteinExistence type="predicted"/>
<feature type="transmembrane region" description="Helical" evidence="1">
    <location>
        <begin position="6"/>
        <end position="22"/>
    </location>
</feature>
<evidence type="ECO:0008006" key="4">
    <source>
        <dbReference type="Google" id="ProtNLM"/>
    </source>
</evidence>
<keyword evidence="3" id="KW-1185">Reference proteome</keyword>
<protein>
    <recommendedName>
        <fullName evidence="4">DUF3784 domain-containing protein</fullName>
    </recommendedName>
</protein>
<accession>A0A3D8GTW5</accession>
<evidence type="ECO:0000256" key="1">
    <source>
        <dbReference type="SAM" id="Phobius"/>
    </source>
</evidence>
<evidence type="ECO:0000313" key="2">
    <source>
        <dbReference type="EMBL" id="RDU37898.1"/>
    </source>
</evidence>
<gene>
    <name evidence="2" type="ORF">DRW41_08785</name>
</gene>
<sequence length="101" mass="11387">MLVKSLVLIALGFVIIFVGISIKHKGKTSFIAGNNEIFVPRNERKLAERIGLVIMLFGVETVLFPIAYHFFSGIQGYQFTILAVLNILAVFLLMILDQFER</sequence>
<reference evidence="2 3" key="1">
    <citation type="submission" date="2018-07" db="EMBL/GenBank/DDBJ databases">
        <title>Bacillus sp. YLB-04 draft genome sequence.</title>
        <authorList>
            <person name="Yu L."/>
            <person name="Tang X."/>
        </authorList>
    </citation>
    <scope>NUCLEOTIDE SEQUENCE [LARGE SCALE GENOMIC DNA]</scope>
    <source>
        <strain evidence="2 3">YLB-04</strain>
    </source>
</reference>
<keyword evidence="1" id="KW-0472">Membrane</keyword>
<dbReference type="EMBL" id="QNQT01000002">
    <property type="protein sequence ID" value="RDU37898.1"/>
    <property type="molecule type" value="Genomic_DNA"/>
</dbReference>
<dbReference type="OrthoDB" id="2884477at2"/>
<feature type="transmembrane region" description="Helical" evidence="1">
    <location>
        <begin position="77"/>
        <end position="96"/>
    </location>
</feature>
<name>A0A3D8GTW5_9BACI</name>
<keyword evidence="1" id="KW-1133">Transmembrane helix</keyword>
<dbReference type="Proteomes" id="UP000257144">
    <property type="component" value="Unassembled WGS sequence"/>
</dbReference>
<feature type="transmembrane region" description="Helical" evidence="1">
    <location>
        <begin position="50"/>
        <end position="71"/>
    </location>
</feature>
<comment type="caution">
    <text evidence="2">The sequence shown here is derived from an EMBL/GenBank/DDBJ whole genome shotgun (WGS) entry which is preliminary data.</text>
</comment>
<evidence type="ECO:0000313" key="3">
    <source>
        <dbReference type="Proteomes" id="UP000257144"/>
    </source>
</evidence>
<dbReference type="AlphaFoldDB" id="A0A3D8GTW5"/>
<keyword evidence="1" id="KW-0812">Transmembrane</keyword>
<dbReference type="RefSeq" id="WP_115451568.1">
    <property type="nucleotide sequence ID" value="NZ_QNQT01000002.1"/>
</dbReference>